<keyword evidence="7" id="KW-1185">Reference proteome</keyword>
<dbReference type="PROSITE" id="PS51157">
    <property type="entry name" value="ZF_UBR"/>
    <property type="match status" value="1"/>
</dbReference>
<evidence type="ECO:0000256" key="4">
    <source>
        <dbReference type="PROSITE-ProRule" id="PRU00508"/>
    </source>
</evidence>
<evidence type="ECO:0000259" key="5">
    <source>
        <dbReference type="PROSITE" id="PS51157"/>
    </source>
</evidence>
<comment type="caution">
    <text evidence="6">The sequence shown here is derived from an EMBL/GenBank/DDBJ whole genome shotgun (WGS) entry which is preliminary data.</text>
</comment>
<proteinExistence type="predicted"/>
<dbReference type="EMBL" id="MLAK01000646">
    <property type="protein sequence ID" value="OHT09193.1"/>
    <property type="molecule type" value="Genomic_DNA"/>
</dbReference>
<evidence type="ECO:0000313" key="7">
    <source>
        <dbReference type="Proteomes" id="UP000179807"/>
    </source>
</evidence>
<keyword evidence="1" id="KW-0479">Metal-binding</keyword>
<feature type="zinc finger region" description="UBR-type" evidence="4">
    <location>
        <begin position="108"/>
        <end position="186"/>
    </location>
</feature>
<keyword evidence="2" id="KW-0863">Zinc-finger</keyword>
<evidence type="ECO:0000313" key="6">
    <source>
        <dbReference type="EMBL" id="OHT09193.1"/>
    </source>
</evidence>
<gene>
    <name evidence="6" type="ORF">TRFO_22025</name>
</gene>
<organism evidence="6 7">
    <name type="scientific">Tritrichomonas foetus</name>
    <dbReference type="NCBI Taxonomy" id="1144522"/>
    <lineage>
        <taxon>Eukaryota</taxon>
        <taxon>Metamonada</taxon>
        <taxon>Parabasalia</taxon>
        <taxon>Tritrichomonadida</taxon>
        <taxon>Tritrichomonadidae</taxon>
        <taxon>Tritrichomonas</taxon>
    </lineage>
</organism>
<dbReference type="InterPro" id="IPR011990">
    <property type="entry name" value="TPR-like_helical_dom_sf"/>
</dbReference>
<dbReference type="InterPro" id="IPR003126">
    <property type="entry name" value="Znf_UBR"/>
</dbReference>
<accession>A0A1J4KCP4</accession>
<evidence type="ECO:0000256" key="3">
    <source>
        <dbReference type="ARBA" id="ARBA00022833"/>
    </source>
</evidence>
<protein>
    <recommendedName>
        <fullName evidence="5">UBR-type domain-containing protein</fullName>
    </recommendedName>
</protein>
<dbReference type="GO" id="GO:0008270">
    <property type="term" value="F:zinc ion binding"/>
    <property type="evidence" value="ECO:0007669"/>
    <property type="project" value="UniProtKB-KW"/>
</dbReference>
<dbReference type="RefSeq" id="XP_068362329.1">
    <property type="nucleotide sequence ID" value="XM_068502320.1"/>
</dbReference>
<dbReference type="SMART" id="SM00396">
    <property type="entry name" value="ZnF_UBR1"/>
    <property type="match status" value="1"/>
</dbReference>
<evidence type="ECO:0000256" key="1">
    <source>
        <dbReference type="ARBA" id="ARBA00022723"/>
    </source>
</evidence>
<evidence type="ECO:0000256" key="2">
    <source>
        <dbReference type="ARBA" id="ARBA00022771"/>
    </source>
</evidence>
<keyword evidence="3" id="KW-0862">Zinc</keyword>
<dbReference type="CDD" id="cd19671">
    <property type="entry name" value="UBR-box_UBR4_5_6_7"/>
    <property type="match status" value="1"/>
</dbReference>
<dbReference type="SUPFAM" id="SSF81901">
    <property type="entry name" value="HCP-like"/>
    <property type="match status" value="1"/>
</dbReference>
<dbReference type="Gene3D" id="1.25.40.10">
    <property type="entry name" value="Tetratricopeptide repeat domain"/>
    <property type="match status" value="1"/>
</dbReference>
<sequence>MKNNIFKLISKLPLTNMNILKPIIGKLFYHGEYLPKNIRLECECFFHHDKNPTIAYYLGLIFENGTNYIPKNVEKAIFYYKIAAMNIFNTDANERLYKLTHNYYQHPAKCVNADHYKYVSGVMYRCYTCGIIDRYCICSYCAKNCHSGHDIVVSSYSENMECDCMKFTHSCLSGRKGPPPCRTLLELPIF</sequence>
<dbReference type="SMART" id="SM00671">
    <property type="entry name" value="SEL1"/>
    <property type="match status" value="1"/>
</dbReference>
<name>A0A1J4KCP4_9EUKA</name>
<reference evidence="6" key="1">
    <citation type="submission" date="2016-10" db="EMBL/GenBank/DDBJ databases">
        <authorList>
            <person name="Benchimol M."/>
            <person name="Almeida L.G."/>
            <person name="Vasconcelos A.T."/>
            <person name="Perreira-Neves A."/>
            <person name="Rosa I.A."/>
            <person name="Tasca T."/>
            <person name="Bogo M.R."/>
            <person name="de Souza W."/>
        </authorList>
    </citation>
    <scope>NUCLEOTIDE SEQUENCE [LARGE SCALE GENOMIC DNA]</scope>
    <source>
        <strain evidence="6">K</strain>
    </source>
</reference>
<dbReference type="InterPro" id="IPR006597">
    <property type="entry name" value="Sel1-like"/>
</dbReference>
<dbReference type="VEuPathDB" id="TrichDB:TRFO_22025"/>
<dbReference type="AlphaFoldDB" id="A0A1J4KCP4"/>
<dbReference type="Pfam" id="PF02207">
    <property type="entry name" value="zf-UBR"/>
    <property type="match status" value="1"/>
</dbReference>
<dbReference type="Pfam" id="PF08238">
    <property type="entry name" value="Sel1"/>
    <property type="match status" value="1"/>
</dbReference>
<feature type="domain" description="UBR-type" evidence="5">
    <location>
        <begin position="108"/>
        <end position="186"/>
    </location>
</feature>
<dbReference type="Proteomes" id="UP000179807">
    <property type="component" value="Unassembled WGS sequence"/>
</dbReference>
<dbReference type="OrthoDB" id="30336at2759"/>
<dbReference type="GeneID" id="94837024"/>